<protein>
    <recommendedName>
        <fullName evidence="3">Type II toxin-antitoxin system HicB family antitoxin</fullName>
    </recommendedName>
</protein>
<reference evidence="2" key="1">
    <citation type="submission" date="2017-09" db="EMBL/GenBank/DDBJ databases">
        <title>Depth-based differentiation of microbial function through sediment-hosted aquifers and enrichment of novel symbionts in the deep terrestrial subsurface.</title>
        <authorList>
            <person name="Probst A.J."/>
            <person name="Ladd B."/>
            <person name="Jarett J.K."/>
            <person name="Geller-Mcgrath D.E."/>
            <person name="Sieber C.M.K."/>
            <person name="Emerson J.B."/>
            <person name="Anantharaman K."/>
            <person name="Thomas B.C."/>
            <person name="Malmstrom R."/>
            <person name="Stieglmeier M."/>
            <person name="Klingl A."/>
            <person name="Woyke T."/>
            <person name="Ryan C.M."/>
            <person name="Banfield J.F."/>
        </authorList>
    </citation>
    <scope>NUCLEOTIDE SEQUENCE [LARGE SCALE GENOMIC DNA]</scope>
</reference>
<dbReference type="Proteomes" id="UP000229631">
    <property type="component" value="Unassembled WGS sequence"/>
</dbReference>
<evidence type="ECO:0000313" key="1">
    <source>
        <dbReference type="EMBL" id="PIV00797.1"/>
    </source>
</evidence>
<proteinExistence type="predicted"/>
<organism evidence="1 2">
    <name type="scientific">Candidatus Shapirobacteria bacterium CG03_land_8_20_14_0_80_39_12</name>
    <dbReference type="NCBI Taxonomy" id="1974879"/>
    <lineage>
        <taxon>Bacteria</taxon>
        <taxon>Candidatus Shapironibacteriota</taxon>
    </lineage>
</organism>
<gene>
    <name evidence="1" type="ORF">COS54_02305</name>
</gene>
<evidence type="ECO:0000313" key="2">
    <source>
        <dbReference type="Proteomes" id="UP000229631"/>
    </source>
</evidence>
<sequence length="97" mass="10858">MPKIKCSYSIPVLVLKEGNCFVAYSPAIDVSTVGDTFEEAKARFTEAANLFFEEIIEKGKVNEALIELGWQTKNDQLVPPSIISHQAETFSFNNFLQ</sequence>
<dbReference type="Gene3D" id="3.30.160.250">
    <property type="match status" value="1"/>
</dbReference>
<dbReference type="SUPFAM" id="SSF143100">
    <property type="entry name" value="TTHA1013/TTHA0281-like"/>
    <property type="match status" value="1"/>
</dbReference>
<evidence type="ECO:0008006" key="3">
    <source>
        <dbReference type="Google" id="ProtNLM"/>
    </source>
</evidence>
<dbReference type="AlphaFoldDB" id="A0A2M7BCH0"/>
<dbReference type="EMBL" id="PEVC01000041">
    <property type="protein sequence ID" value="PIV00797.1"/>
    <property type="molecule type" value="Genomic_DNA"/>
</dbReference>
<accession>A0A2M7BCH0</accession>
<dbReference type="InterPro" id="IPR035069">
    <property type="entry name" value="TTHA1013/TTHA0281-like"/>
</dbReference>
<name>A0A2M7BCH0_9BACT</name>
<comment type="caution">
    <text evidence="1">The sequence shown here is derived from an EMBL/GenBank/DDBJ whole genome shotgun (WGS) entry which is preliminary data.</text>
</comment>